<dbReference type="AlphaFoldDB" id="A0A0C9XRP7"/>
<feature type="compositionally biased region" description="Polar residues" evidence="1">
    <location>
        <begin position="158"/>
        <end position="169"/>
    </location>
</feature>
<name>A0A0C9XRP7_9AGAM</name>
<evidence type="ECO:0000313" key="2">
    <source>
        <dbReference type="EMBL" id="KIK14945.1"/>
    </source>
</evidence>
<dbReference type="HOGENOM" id="CLU_129994_0_0_1"/>
<dbReference type="EMBL" id="KN833914">
    <property type="protein sequence ID" value="KIK14945.1"/>
    <property type="molecule type" value="Genomic_DNA"/>
</dbReference>
<sequence>MQDEMPKIRDPVEECRVEANALREHAEQRREEPTRTPTSEDPTLLDSAGDPQILVTHFQGERGFLNCVRQGYPTDPVLAKVILHPDHHKGFDVEDGLVYLKAMMGDRVLCLPHVDWRNNQLTAQVIEHAHKTLSHFGALCTGDYIHHAWYARPPRPTTLDQQDYSTPCQSPRDHGTP</sequence>
<feature type="region of interest" description="Disordered" evidence="1">
    <location>
        <begin position="1"/>
        <end position="47"/>
    </location>
</feature>
<protein>
    <submittedName>
        <fullName evidence="2">Uncharacterized protein</fullName>
    </submittedName>
</protein>
<keyword evidence="3" id="KW-1185">Reference proteome</keyword>
<feature type="region of interest" description="Disordered" evidence="1">
    <location>
        <begin position="156"/>
        <end position="177"/>
    </location>
</feature>
<dbReference type="Proteomes" id="UP000054018">
    <property type="component" value="Unassembled WGS sequence"/>
</dbReference>
<feature type="compositionally biased region" description="Basic and acidic residues" evidence="1">
    <location>
        <begin position="1"/>
        <end position="34"/>
    </location>
</feature>
<dbReference type="OrthoDB" id="2653408at2759"/>
<evidence type="ECO:0000256" key="1">
    <source>
        <dbReference type="SAM" id="MobiDB-lite"/>
    </source>
</evidence>
<reference evidence="3" key="2">
    <citation type="submission" date="2015-01" db="EMBL/GenBank/DDBJ databases">
        <title>Evolutionary Origins and Diversification of the Mycorrhizal Mutualists.</title>
        <authorList>
            <consortium name="DOE Joint Genome Institute"/>
            <consortium name="Mycorrhizal Genomics Consortium"/>
            <person name="Kohler A."/>
            <person name="Kuo A."/>
            <person name="Nagy L.G."/>
            <person name="Floudas D."/>
            <person name="Copeland A."/>
            <person name="Barry K.W."/>
            <person name="Cichocki N."/>
            <person name="Veneault-Fourrey C."/>
            <person name="LaButti K."/>
            <person name="Lindquist E.A."/>
            <person name="Lipzen A."/>
            <person name="Lundell T."/>
            <person name="Morin E."/>
            <person name="Murat C."/>
            <person name="Riley R."/>
            <person name="Ohm R."/>
            <person name="Sun H."/>
            <person name="Tunlid A."/>
            <person name="Henrissat B."/>
            <person name="Grigoriev I.V."/>
            <person name="Hibbett D.S."/>
            <person name="Martin F."/>
        </authorList>
    </citation>
    <scope>NUCLEOTIDE SEQUENCE [LARGE SCALE GENOMIC DNA]</scope>
    <source>
        <strain evidence="3">441</strain>
    </source>
</reference>
<proteinExistence type="predicted"/>
<organism evidence="2 3">
    <name type="scientific">Pisolithus microcarpus 441</name>
    <dbReference type="NCBI Taxonomy" id="765257"/>
    <lineage>
        <taxon>Eukaryota</taxon>
        <taxon>Fungi</taxon>
        <taxon>Dikarya</taxon>
        <taxon>Basidiomycota</taxon>
        <taxon>Agaricomycotina</taxon>
        <taxon>Agaricomycetes</taxon>
        <taxon>Agaricomycetidae</taxon>
        <taxon>Boletales</taxon>
        <taxon>Sclerodermatineae</taxon>
        <taxon>Pisolithaceae</taxon>
        <taxon>Pisolithus</taxon>
    </lineage>
</organism>
<gene>
    <name evidence="2" type="ORF">PISMIDRAFT_16897</name>
</gene>
<accession>A0A0C9XRP7</accession>
<reference evidence="2 3" key="1">
    <citation type="submission" date="2014-04" db="EMBL/GenBank/DDBJ databases">
        <authorList>
            <consortium name="DOE Joint Genome Institute"/>
            <person name="Kuo A."/>
            <person name="Kohler A."/>
            <person name="Costa M.D."/>
            <person name="Nagy L.G."/>
            <person name="Floudas D."/>
            <person name="Copeland A."/>
            <person name="Barry K.W."/>
            <person name="Cichocki N."/>
            <person name="Veneault-Fourrey C."/>
            <person name="LaButti K."/>
            <person name="Lindquist E.A."/>
            <person name="Lipzen A."/>
            <person name="Lundell T."/>
            <person name="Morin E."/>
            <person name="Murat C."/>
            <person name="Sun H."/>
            <person name="Tunlid A."/>
            <person name="Henrissat B."/>
            <person name="Grigoriev I.V."/>
            <person name="Hibbett D.S."/>
            <person name="Martin F."/>
            <person name="Nordberg H.P."/>
            <person name="Cantor M.N."/>
            <person name="Hua S.X."/>
        </authorList>
    </citation>
    <scope>NUCLEOTIDE SEQUENCE [LARGE SCALE GENOMIC DNA]</scope>
    <source>
        <strain evidence="2 3">441</strain>
    </source>
</reference>
<evidence type="ECO:0000313" key="3">
    <source>
        <dbReference type="Proteomes" id="UP000054018"/>
    </source>
</evidence>